<evidence type="ECO:0000313" key="2">
    <source>
        <dbReference type="EMBL" id="QNE36149.1"/>
    </source>
</evidence>
<evidence type="ECO:0000313" key="3">
    <source>
        <dbReference type="Proteomes" id="UP000515511"/>
    </source>
</evidence>
<dbReference type="PROSITE" id="PS51257">
    <property type="entry name" value="PROKAR_LIPOPROTEIN"/>
    <property type="match status" value="1"/>
</dbReference>
<dbReference type="Pfam" id="PF01547">
    <property type="entry name" value="SBP_bac_1"/>
    <property type="match status" value="1"/>
</dbReference>
<dbReference type="SUPFAM" id="SSF53850">
    <property type="entry name" value="Periplasmic binding protein-like II"/>
    <property type="match status" value="1"/>
</dbReference>
<feature type="signal peptide" evidence="1">
    <location>
        <begin position="1"/>
        <end position="20"/>
    </location>
</feature>
<dbReference type="AlphaFoldDB" id="A0A7G6YCD4"/>
<dbReference type="PANTHER" id="PTHR43649:SF14">
    <property type="entry name" value="BLR3389 PROTEIN"/>
    <property type="match status" value="1"/>
</dbReference>
<dbReference type="InterPro" id="IPR006059">
    <property type="entry name" value="SBP"/>
</dbReference>
<dbReference type="Proteomes" id="UP000515511">
    <property type="component" value="Chromosome"/>
</dbReference>
<dbReference type="RefSeq" id="WP_185275591.1">
    <property type="nucleotide sequence ID" value="NZ_CP043641.1"/>
</dbReference>
<reference evidence="3" key="1">
    <citation type="submission" date="2019-09" db="EMBL/GenBank/DDBJ databases">
        <title>Antimicrobial potential of Antarctic Bacteria.</title>
        <authorList>
            <person name="Benaud N."/>
            <person name="Edwards R.J."/>
            <person name="Ferrari B.C."/>
        </authorList>
    </citation>
    <scope>NUCLEOTIDE SEQUENCE [LARGE SCALE GENOMIC DNA]</scope>
    <source>
        <strain evidence="3">INR9</strain>
    </source>
</reference>
<feature type="chain" id="PRO_5038590689" evidence="1">
    <location>
        <begin position="21"/>
        <end position="450"/>
    </location>
</feature>
<dbReference type="KEGG" id="lse:F1C12_14200"/>
<protein>
    <submittedName>
        <fullName evidence="2">Extracellular solute-binding protein</fullName>
    </submittedName>
</protein>
<dbReference type="InterPro" id="IPR050490">
    <property type="entry name" value="Bact_solute-bd_prot1"/>
</dbReference>
<keyword evidence="1" id="KW-0732">Signal</keyword>
<dbReference type="Gene3D" id="3.40.190.10">
    <property type="entry name" value="Periplasmic binding protein-like II"/>
    <property type="match status" value="2"/>
</dbReference>
<gene>
    <name evidence="2" type="ORF">F1C12_14200</name>
</gene>
<dbReference type="EMBL" id="CP043641">
    <property type="protein sequence ID" value="QNE36149.1"/>
    <property type="molecule type" value="Genomic_DNA"/>
</dbReference>
<proteinExistence type="predicted"/>
<accession>A0A7G6YCD4</accession>
<name>A0A7G6YCD4_9MICO</name>
<organism evidence="2 3">
    <name type="scientific">Leifsonia shinshuensis</name>
    <dbReference type="NCBI Taxonomy" id="150026"/>
    <lineage>
        <taxon>Bacteria</taxon>
        <taxon>Bacillati</taxon>
        <taxon>Actinomycetota</taxon>
        <taxon>Actinomycetes</taxon>
        <taxon>Micrococcales</taxon>
        <taxon>Microbacteriaceae</taxon>
        <taxon>Leifsonia</taxon>
    </lineage>
</organism>
<evidence type="ECO:0000256" key="1">
    <source>
        <dbReference type="SAM" id="SignalP"/>
    </source>
</evidence>
<sequence>MKRSRVVVAAVAAAALVALAGCSSSSGGGDGKTIKVAFQDFGSDIMANFMNKAKTDFEKANPGTKVTLVPIKAAENDYYTKLALMNRAATTAPDVMSEDTFLIRADAQAGYLAPLDSYVSKWSDWSNFFDNAKDAGKGDDGKVYGIPTGTDTRGLWYNKQIFAKAGIPTPWQPKTWDDVISAAKKIKAADPGVIPLNIFSGKAAGEASSMQGFEMLMYGASAKGLYDDSNSKWITGSKAFTDSLDVIKEVYQGGLGPSPEITSDTNYQNTVNNELVPQGKLAINLDGSWASNAWLPTGATPWADWDKVMGTAKMPTQNGAAPGSISLSGGWTFSMGSKSSAKDTAWKFITFVTDKQRSLEYNINTAGIPVRKDVANDEKYKTSNPTSEFFSSLVAVTKFRPATPDYPKISNGIQVAMESVMTGQATPAQAAKTYDESVVGIVGKDKTESK</sequence>
<dbReference type="PANTHER" id="PTHR43649">
    <property type="entry name" value="ARABINOSE-BINDING PROTEIN-RELATED"/>
    <property type="match status" value="1"/>
</dbReference>